<comment type="caution">
    <text evidence="2">The sequence shown here is derived from an EMBL/GenBank/DDBJ whole genome shotgun (WGS) entry which is preliminary data.</text>
</comment>
<protein>
    <submittedName>
        <fullName evidence="2">Uncharacterized protein</fullName>
    </submittedName>
</protein>
<feature type="non-terminal residue" evidence="2">
    <location>
        <position position="204"/>
    </location>
</feature>
<name>X1N5I9_9ZZZZ</name>
<reference evidence="2" key="1">
    <citation type="journal article" date="2014" name="Front. Microbiol.">
        <title>High frequency of phylogenetically diverse reductive dehalogenase-homologous genes in deep subseafloor sedimentary metagenomes.</title>
        <authorList>
            <person name="Kawai M."/>
            <person name="Futagami T."/>
            <person name="Toyoda A."/>
            <person name="Takaki Y."/>
            <person name="Nishi S."/>
            <person name="Hori S."/>
            <person name="Arai W."/>
            <person name="Tsubouchi T."/>
            <person name="Morono Y."/>
            <person name="Uchiyama I."/>
            <person name="Ito T."/>
            <person name="Fujiyama A."/>
            <person name="Inagaki F."/>
            <person name="Takami H."/>
        </authorList>
    </citation>
    <scope>NUCLEOTIDE SEQUENCE</scope>
    <source>
        <strain evidence="2">Expedition CK06-06</strain>
    </source>
</reference>
<feature type="coiled-coil region" evidence="1">
    <location>
        <begin position="22"/>
        <end position="52"/>
    </location>
</feature>
<dbReference type="AlphaFoldDB" id="X1N5I9"/>
<sequence length="204" mass="22637">MAKTWGHGLKAFAGGFQTGLSLKMEKSKIDALKAEEERLEKAKEEAQRIFQEWYDSSGTKEFCANLDTASQGERAYFITGIQRMNEDVFKYFTEIDNDIREGNIAEAKSKNDLLEQKIKSATDLAALGMTATFPDGSPMKIPPEDIEFQKQIQIGKMAGGPTGEAMGREIWRGRGFGEITPTPEAPAITDYNSAANYLSKFKDS</sequence>
<accession>X1N5I9</accession>
<gene>
    <name evidence="2" type="ORF">S06H3_37683</name>
</gene>
<proteinExistence type="predicted"/>
<organism evidence="2">
    <name type="scientific">marine sediment metagenome</name>
    <dbReference type="NCBI Taxonomy" id="412755"/>
    <lineage>
        <taxon>unclassified sequences</taxon>
        <taxon>metagenomes</taxon>
        <taxon>ecological metagenomes</taxon>
    </lineage>
</organism>
<dbReference type="EMBL" id="BARV01022919">
    <property type="protein sequence ID" value="GAI25471.1"/>
    <property type="molecule type" value="Genomic_DNA"/>
</dbReference>
<evidence type="ECO:0000256" key="1">
    <source>
        <dbReference type="SAM" id="Coils"/>
    </source>
</evidence>
<evidence type="ECO:0000313" key="2">
    <source>
        <dbReference type="EMBL" id="GAI25471.1"/>
    </source>
</evidence>
<keyword evidence="1" id="KW-0175">Coiled coil</keyword>